<keyword evidence="9" id="KW-0560">Oxidoreductase</keyword>
<keyword evidence="10 12" id="KW-0472">Membrane</keyword>
<sequence length="388" mass="44145">MTSTKFIQKLKSLLTVTSSSAVIFGSVFYYRNDEKFFENIAMPITRKFADAETSHKIVMFACKWNLLPPNKYEDPEMLNTQICGIKLKNPLGLAAGFDKDGEAIKSLHNLGFGFVEIGSVCPEEQSGSSKPSVFNLDEDKTIIHRHVYASKGHEYVVPNMRYLRRKIEYEGIIGVNMGRNKWSDPIHDYSMGVKVFSPTANYLVINIEQRSHLEEYTEEVRKARLLFDIEKQRPIFIKLSPDLNYEELKEIINVTKKNKYKVDGFIISDATKNRYSLKSTNKNEDRGLSGQILREKSTKMIEDVYKLTSGKVAIIGSGGIFNGQDAYEKILAGASAVQIYTSFMYQGPPVVNKIKRELHELLVNNGYKNVTEAVGKGVKLEKKFIWFL</sequence>
<keyword evidence="8" id="KW-0288">FMN</keyword>
<evidence type="ECO:0000256" key="5">
    <source>
        <dbReference type="ARBA" id="ARBA00012791"/>
    </source>
</evidence>
<reference evidence="14 15" key="1">
    <citation type="submission" date="2015-04" db="EMBL/GenBank/DDBJ databases">
        <authorList>
            <person name="Syromyatnikov M.Y."/>
            <person name="Popov V.N."/>
        </authorList>
    </citation>
    <scope>NUCLEOTIDE SEQUENCE [LARGE SCALE GENOMIC DNA]</scope>
</reference>
<comment type="cofactor">
    <cofactor evidence="1">
        <name>FMN</name>
        <dbReference type="ChEBI" id="CHEBI:58210"/>
    </cofactor>
</comment>
<comment type="catalytic activity">
    <reaction evidence="11">
        <text>(S)-dihydroorotate + a quinone = orotate + a quinol</text>
        <dbReference type="Rhea" id="RHEA:30187"/>
        <dbReference type="ChEBI" id="CHEBI:24646"/>
        <dbReference type="ChEBI" id="CHEBI:30839"/>
        <dbReference type="ChEBI" id="CHEBI:30864"/>
        <dbReference type="ChEBI" id="CHEBI:132124"/>
        <dbReference type="EC" id="1.3.5.2"/>
    </reaction>
</comment>
<keyword evidence="15" id="KW-1185">Reference proteome</keyword>
<name>A0A1J1I5U3_9DIPT</name>
<feature type="domain" description="Dihydroorotate dehydrogenase catalytic" evidence="13">
    <location>
        <begin position="77"/>
        <end position="362"/>
    </location>
</feature>
<dbReference type="GO" id="GO:0106430">
    <property type="term" value="F:dihydroorotate dehydrogenase (quinone) activity"/>
    <property type="evidence" value="ECO:0007669"/>
    <property type="project" value="UniProtKB-EC"/>
</dbReference>
<dbReference type="PANTHER" id="PTHR48109:SF4">
    <property type="entry name" value="DIHYDROOROTATE DEHYDROGENASE (QUINONE), MITOCHONDRIAL"/>
    <property type="match status" value="1"/>
</dbReference>
<dbReference type="Pfam" id="PF01180">
    <property type="entry name" value="DHO_dh"/>
    <property type="match status" value="1"/>
</dbReference>
<dbReference type="InterPro" id="IPR001295">
    <property type="entry name" value="Dihydroorotate_DH_CS"/>
</dbReference>
<dbReference type="PANTHER" id="PTHR48109">
    <property type="entry name" value="DIHYDROOROTATE DEHYDROGENASE (QUINONE), MITOCHONDRIAL-RELATED"/>
    <property type="match status" value="1"/>
</dbReference>
<dbReference type="InterPro" id="IPR013785">
    <property type="entry name" value="Aldolase_TIM"/>
</dbReference>
<dbReference type="InterPro" id="IPR005719">
    <property type="entry name" value="Dihydroorotate_DH_2"/>
</dbReference>
<dbReference type="GO" id="GO:0005743">
    <property type="term" value="C:mitochondrial inner membrane"/>
    <property type="evidence" value="ECO:0007669"/>
    <property type="project" value="TreeGrafter"/>
</dbReference>
<organism evidence="14 15">
    <name type="scientific">Clunio marinus</name>
    <dbReference type="NCBI Taxonomy" id="568069"/>
    <lineage>
        <taxon>Eukaryota</taxon>
        <taxon>Metazoa</taxon>
        <taxon>Ecdysozoa</taxon>
        <taxon>Arthropoda</taxon>
        <taxon>Hexapoda</taxon>
        <taxon>Insecta</taxon>
        <taxon>Pterygota</taxon>
        <taxon>Neoptera</taxon>
        <taxon>Endopterygota</taxon>
        <taxon>Diptera</taxon>
        <taxon>Nematocera</taxon>
        <taxon>Chironomoidea</taxon>
        <taxon>Chironomidae</taxon>
        <taxon>Clunio</taxon>
    </lineage>
</organism>
<dbReference type="InterPro" id="IPR050074">
    <property type="entry name" value="DHO_dehydrogenase"/>
</dbReference>
<evidence type="ECO:0000256" key="12">
    <source>
        <dbReference type="SAM" id="Phobius"/>
    </source>
</evidence>
<evidence type="ECO:0000256" key="1">
    <source>
        <dbReference type="ARBA" id="ARBA00001917"/>
    </source>
</evidence>
<dbReference type="PROSITE" id="PS00912">
    <property type="entry name" value="DHODEHASE_2"/>
    <property type="match status" value="1"/>
</dbReference>
<evidence type="ECO:0000313" key="14">
    <source>
        <dbReference type="EMBL" id="CRK95640.1"/>
    </source>
</evidence>
<keyword evidence="7" id="KW-0285">Flavoprotein</keyword>
<protein>
    <recommendedName>
        <fullName evidence="6">Dihydroorotate dehydrogenase (quinone), mitochondrial</fullName>
        <ecNumber evidence="5">1.3.5.2</ecNumber>
    </recommendedName>
</protein>
<evidence type="ECO:0000313" key="15">
    <source>
        <dbReference type="Proteomes" id="UP000183832"/>
    </source>
</evidence>
<dbReference type="EMBL" id="CVRI01000042">
    <property type="protein sequence ID" value="CRK95640.1"/>
    <property type="molecule type" value="Genomic_DNA"/>
</dbReference>
<dbReference type="Gene3D" id="3.20.20.70">
    <property type="entry name" value="Aldolase class I"/>
    <property type="match status" value="1"/>
</dbReference>
<accession>A0A1J1I5U3</accession>
<dbReference type="GO" id="GO:0006207">
    <property type="term" value="P:'de novo' pyrimidine nucleobase biosynthetic process"/>
    <property type="evidence" value="ECO:0007669"/>
    <property type="project" value="InterPro"/>
</dbReference>
<comment type="pathway">
    <text evidence="3">Pyrimidine metabolism; UMP biosynthesis via de novo pathway; orotate from (S)-dihydroorotate (quinone route): step 1/1.</text>
</comment>
<dbReference type="UniPathway" id="UPA00070">
    <property type="reaction ID" value="UER00946"/>
</dbReference>
<dbReference type="STRING" id="568069.A0A1J1I5U3"/>
<dbReference type="SUPFAM" id="SSF51395">
    <property type="entry name" value="FMN-linked oxidoreductases"/>
    <property type="match status" value="1"/>
</dbReference>
<dbReference type="OrthoDB" id="7717586at2759"/>
<evidence type="ECO:0000256" key="4">
    <source>
        <dbReference type="ARBA" id="ARBA00005359"/>
    </source>
</evidence>
<dbReference type="EC" id="1.3.5.2" evidence="5"/>
<proteinExistence type="inferred from homology"/>
<dbReference type="AlphaFoldDB" id="A0A1J1I5U3"/>
<evidence type="ECO:0000256" key="6">
    <source>
        <dbReference type="ARBA" id="ARBA00017599"/>
    </source>
</evidence>
<comment type="subcellular location">
    <subcellularLocation>
        <location evidence="2">Membrane</location>
    </subcellularLocation>
</comment>
<feature type="transmembrane region" description="Helical" evidence="12">
    <location>
        <begin position="12"/>
        <end position="30"/>
    </location>
</feature>
<evidence type="ECO:0000256" key="2">
    <source>
        <dbReference type="ARBA" id="ARBA00004370"/>
    </source>
</evidence>
<evidence type="ECO:0000256" key="3">
    <source>
        <dbReference type="ARBA" id="ARBA00005161"/>
    </source>
</evidence>
<evidence type="ECO:0000256" key="10">
    <source>
        <dbReference type="ARBA" id="ARBA00023136"/>
    </source>
</evidence>
<dbReference type="GO" id="GO:0044205">
    <property type="term" value="P:'de novo' UMP biosynthetic process"/>
    <property type="evidence" value="ECO:0007669"/>
    <property type="project" value="UniProtKB-UniPathway"/>
</dbReference>
<keyword evidence="12" id="KW-0812">Transmembrane</keyword>
<evidence type="ECO:0000256" key="8">
    <source>
        <dbReference type="ARBA" id="ARBA00022643"/>
    </source>
</evidence>
<dbReference type="NCBIfam" id="TIGR01036">
    <property type="entry name" value="pyrD_sub2"/>
    <property type="match status" value="1"/>
</dbReference>
<dbReference type="Proteomes" id="UP000183832">
    <property type="component" value="Unassembled WGS sequence"/>
</dbReference>
<dbReference type="InterPro" id="IPR005720">
    <property type="entry name" value="Dihydroorotate_DH_cat"/>
</dbReference>
<keyword evidence="12" id="KW-1133">Transmembrane helix</keyword>
<evidence type="ECO:0000259" key="13">
    <source>
        <dbReference type="Pfam" id="PF01180"/>
    </source>
</evidence>
<evidence type="ECO:0000256" key="7">
    <source>
        <dbReference type="ARBA" id="ARBA00022630"/>
    </source>
</evidence>
<dbReference type="CDD" id="cd04738">
    <property type="entry name" value="DHOD_2_like"/>
    <property type="match status" value="1"/>
</dbReference>
<gene>
    <name evidence="14" type="ORF">CLUMA_CG009098</name>
</gene>
<evidence type="ECO:0000256" key="9">
    <source>
        <dbReference type="ARBA" id="ARBA00023002"/>
    </source>
</evidence>
<evidence type="ECO:0000256" key="11">
    <source>
        <dbReference type="ARBA" id="ARBA00048639"/>
    </source>
</evidence>
<comment type="similarity">
    <text evidence="4">Belongs to the dihydroorotate dehydrogenase family. Type 2 subfamily.</text>
</comment>